<evidence type="ECO:0000313" key="2">
    <source>
        <dbReference type="Proteomes" id="UP000324222"/>
    </source>
</evidence>
<name>A0A5B7F5Y3_PORTR</name>
<organism evidence="1 2">
    <name type="scientific">Portunus trituberculatus</name>
    <name type="common">Swimming crab</name>
    <name type="synonym">Neptunus trituberculatus</name>
    <dbReference type="NCBI Taxonomy" id="210409"/>
    <lineage>
        <taxon>Eukaryota</taxon>
        <taxon>Metazoa</taxon>
        <taxon>Ecdysozoa</taxon>
        <taxon>Arthropoda</taxon>
        <taxon>Crustacea</taxon>
        <taxon>Multicrustacea</taxon>
        <taxon>Malacostraca</taxon>
        <taxon>Eumalacostraca</taxon>
        <taxon>Eucarida</taxon>
        <taxon>Decapoda</taxon>
        <taxon>Pleocyemata</taxon>
        <taxon>Brachyura</taxon>
        <taxon>Eubrachyura</taxon>
        <taxon>Portunoidea</taxon>
        <taxon>Portunidae</taxon>
        <taxon>Portuninae</taxon>
        <taxon>Portunus</taxon>
    </lineage>
</organism>
<evidence type="ECO:0000313" key="1">
    <source>
        <dbReference type="EMBL" id="MPC42481.1"/>
    </source>
</evidence>
<reference evidence="1 2" key="1">
    <citation type="submission" date="2019-05" db="EMBL/GenBank/DDBJ databases">
        <title>Another draft genome of Portunus trituberculatus and its Hox gene families provides insights of decapod evolution.</title>
        <authorList>
            <person name="Jeong J.-H."/>
            <person name="Song I."/>
            <person name="Kim S."/>
            <person name="Choi T."/>
            <person name="Kim D."/>
            <person name="Ryu S."/>
            <person name="Kim W."/>
        </authorList>
    </citation>
    <scope>NUCLEOTIDE SEQUENCE [LARGE SCALE GENOMIC DNA]</scope>
    <source>
        <tissue evidence="1">Muscle</tissue>
    </source>
</reference>
<dbReference type="AlphaFoldDB" id="A0A5B7F5Y3"/>
<keyword evidence="2" id="KW-1185">Reference proteome</keyword>
<comment type="caution">
    <text evidence="1">The sequence shown here is derived from an EMBL/GenBank/DDBJ whole genome shotgun (WGS) entry which is preliminary data.</text>
</comment>
<dbReference type="EMBL" id="VSRR010005452">
    <property type="protein sequence ID" value="MPC42481.1"/>
    <property type="molecule type" value="Genomic_DNA"/>
</dbReference>
<sequence length="125" mass="13228">MKVEGGLYKDKRGVRLDISGHVRCAMSFTTRHIWEGVGAAAASTVLATPRAGFAAGLPFACECRAALSQFKPLPAAAAAAWACSNLLALLPRRSFVNLEPRSLLGSPLSSVYTFLYSQTQPGPSC</sequence>
<protein>
    <submittedName>
        <fullName evidence="1">Uncharacterized protein</fullName>
    </submittedName>
</protein>
<accession>A0A5B7F5Y3</accession>
<proteinExistence type="predicted"/>
<gene>
    <name evidence="1" type="ORF">E2C01_036103</name>
</gene>
<dbReference type="Proteomes" id="UP000324222">
    <property type="component" value="Unassembled WGS sequence"/>
</dbReference>